<reference evidence="2 3" key="1">
    <citation type="submission" date="2016-12" db="EMBL/GenBank/DDBJ databases">
        <title>The genome of dimorphic prosthecate Glycocaulis alkaliphilus 6b-8t, isolated from crude oil dictates its adaptability in petroleum environments.</title>
        <authorList>
            <person name="Wu X.-L."/>
            <person name="Geng S."/>
        </authorList>
    </citation>
    <scope>NUCLEOTIDE SEQUENCE [LARGE SCALE GENOMIC DNA]</scope>
    <source>
        <strain evidence="2 3">6B-8</strain>
    </source>
</reference>
<accession>A0A3T0E601</accession>
<dbReference type="SUPFAM" id="SSF48452">
    <property type="entry name" value="TPR-like"/>
    <property type="match status" value="1"/>
</dbReference>
<evidence type="ECO:0000313" key="3">
    <source>
        <dbReference type="Proteomes" id="UP000286954"/>
    </source>
</evidence>
<keyword evidence="1" id="KW-0812">Transmembrane</keyword>
<keyword evidence="1" id="KW-0472">Membrane</keyword>
<organism evidence="2 3">
    <name type="scientific">Glycocaulis alkaliphilus</name>
    <dbReference type="NCBI Taxonomy" id="1434191"/>
    <lineage>
        <taxon>Bacteria</taxon>
        <taxon>Pseudomonadati</taxon>
        <taxon>Pseudomonadota</taxon>
        <taxon>Alphaproteobacteria</taxon>
        <taxon>Maricaulales</taxon>
        <taxon>Maricaulaceae</taxon>
        <taxon>Glycocaulis</taxon>
    </lineage>
</organism>
<dbReference type="AlphaFoldDB" id="A0A3T0E601"/>
<dbReference type="Proteomes" id="UP000286954">
    <property type="component" value="Chromosome"/>
</dbReference>
<dbReference type="Gene3D" id="1.25.40.10">
    <property type="entry name" value="Tetratricopeptide repeat domain"/>
    <property type="match status" value="1"/>
</dbReference>
<proteinExistence type="predicted"/>
<protein>
    <submittedName>
        <fullName evidence="2">Uncharacterized protein</fullName>
    </submittedName>
</protein>
<evidence type="ECO:0000256" key="1">
    <source>
        <dbReference type="SAM" id="Phobius"/>
    </source>
</evidence>
<keyword evidence="3" id="KW-1185">Reference proteome</keyword>
<evidence type="ECO:0000313" key="2">
    <source>
        <dbReference type="EMBL" id="AZU02804.1"/>
    </source>
</evidence>
<dbReference type="InterPro" id="IPR011990">
    <property type="entry name" value="TPR-like_helical_dom_sf"/>
</dbReference>
<dbReference type="EMBL" id="CP018911">
    <property type="protein sequence ID" value="AZU02804.1"/>
    <property type="molecule type" value="Genomic_DNA"/>
</dbReference>
<name>A0A3T0E601_9PROT</name>
<sequence length="643" mass="68953">MRQGSPVVVGWNASTDPVPGWLVVCYSDATVEDIEVSRVVAGFLGHAPRERLLRVELGTDPGGSNGPVLPPVLACNRGPEGLLVPQPPPFLAGALRPARETADIETVGAKLLEVAGTGKAQSRRALYLRTSFIALNAAIAISLVLGIFTVQLGNELERSRTAEAEAIRFADVQLIEIAGSLQTSARQGVMIAASEAVLERGLPDRPTDEDMARRIRLLTWLAEARDLSGDPSGAAQAYSTAMTLGDQWHDTPPDSAGVLALAELTMSAGISAYRAGDLERARTMLDTSRQHADALLVLAPGDRETRRRAASAYVNSAVMAVESDEPDQALEYLQAAITGFDELQREYGEYAGDLANALGWTADAFRANGQLGEAADARRREAEVFAGQLRNDPDNHLTAFRLASAAHAEAALRVDAGETAGASAALEQAASILEGLVAQDPENARYLRLLLSVQRDRAELSLFDTALIRAQLLIDRARRLRVSRDPQGGYDGRVLENASFDILSGQIALAANAYDDAAVSAANALAGLTPELESGRANARLLALRAHLLRHDAFVALGRPEAPRVLREALSLIEDMDSVRDLRMRDLASRVYWLAGERDQALALRTGLEEAGYARPDFVYFWERSDAPETVSTLNAESTGNGG</sequence>
<gene>
    <name evidence="2" type="ORF">X907_0256</name>
</gene>
<feature type="transmembrane region" description="Helical" evidence="1">
    <location>
        <begin position="126"/>
        <end position="150"/>
    </location>
</feature>
<keyword evidence="1" id="KW-1133">Transmembrane helix</keyword>
<dbReference type="KEGG" id="gak:X907_0256"/>